<keyword evidence="2" id="KW-0378">Hydrolase</keyword>
<dbReference type="Pfam" id="PF12146">
    <property type="entry name" value="Hydrolase_4"/>
    <property type="match status" value="1"/>
</dbReference>
<dbReference type="GO" id="GO:0016787">
    <property type="term" value="F:hydrolase activity"/>
    <property type="evidence" value="ECO:0007669"/>
    <property type="project" value="UniProtKB-KW"/>
</dbReference>
<dbReference type="InterPro" id="IPR029058">
    <property type="entry name" value="AB_hydrolase_fold"/>
</dbReference>
<dbReference type="Gene3D" id="3.40.50.1820">
    <property type="entry name" value="alpha/beta hydrolase"/>
    <property type="match status" value="1"/>
</dbReference>
<dbReference type="SUPFAM" id="SSF53474">
    <property type="entry name" value="alpha/beta-Hydrolases"/>
    <property type="match status" value="1"/>
</dbReference>
<sequence length="285" mass="31156">MVSNLEPSSSELTHFETLDGRELHCQVDGPAAADLCWVVVHGLGEHVGCYPDFVQRMTDKGRGVVLYDQHGHGESPGARGDAPSFETLVDDITVALDFAAQQFPSAELVLLGHSMGGNLVLNQLLGRENQHVRRAVVTNPMILPPNPPTRPQAFAAWLTGKLIPHIRVSASIDPTQLTQDEDALRQIATDELVHESLSIGIGSQLLNHGIWLLDHASKLEHDLLVLTGSEDELCDSQTTVDFVRQAGSHCQHVPLVGMRHSLLIEADRDRAYRAIEAWLDATSSE</sequence>
<comment type="caution">
    <text evidence="2">The sequence shown here is derived from an EMBL/GenBank/DDBJ whole genome shotgun (WGS) entry which is preliminary data.</text>
</comment>
<dbReference type="RefSeq" id="WP_230274161.1">
    <property type="nucleotide sequence ID" value="NZ_JAJKFW010000023.1"/>
</dbReference>
<name>A0ABS8NI65_9BACT</name>
<protein>
    <submittedName>
        <fullName evidence="2">Alpha/beta hydrolase</fullName>
    </submittedName>
</protein>
<feature type="domain" description="Serine aminopeptidase S33" evidence="1">
    <location>
        <begin position="38"/>
        <end position="267"/>
    </location>
</feature>
<dbReference type="PANTHER" id="PTHR11614">
    <property type="entry name" value="PHOSPHOLIPASE-RELATED"/>
    <property type="match status" value="1"/>
</dbReference>
<evidence type="ECO:0000259" key="1">
    <source>
        <dbReference type="Pfam" id="PF12146"/>
    </source>
</evidence>
<dbReference type="Proteomes" id="UP001430306">
    <property type="component" value="Unassembled WGS sequence"/>
</dbReference>
<reference evidence="2" key="1">
    <citation type="submission" date="2021-11" db="EMBL/GenBank/DDBJ databases">
        <title>Genome sequence.</title>
        <authorList>
            <person name="Sun Q."/>
        </authorList>
    </citation>
    <scope>NUCLEOTIDE SEQUENCE</scope>
    <source>
        <strain evidence="2">JC740</strain>
    </source>
</reference>
<dbReference type="InterPro" id="IPR022742">
    <property type="entry name" value="Hydrolase_4"/>
</dbReference>
<keyword evidence="3" id="KW-1185">Reference proteome</keyword>
<evidence type="ECO:0000313" key="3">
    <source>
        <dbReference type="Proteomes" id="UP001430306"/>
    </source>
</evidence>
<dbReference type="EMBL" id="JAJKFW010000023">
    <property type="protein sequence ID" value="MCC9643221.1"/>
    <property type="molecule type" value="Genomic_DNA"/>
</dbReference>
<organism evidence="2 3">
    <name type="scientific">Rhodopirellula halodulae</name>
    <dbReference type="NCBI Taxonomy" id="2894198"/>
    <lineage>
        <taxon>Bacteria</taxon>
        <taxon>Pseudomonadati</taxon>
        <taxon>Planctomycetota</taxon>
        <taxon>Planctomycetia</taxon>
        <taxon>Pirellulales</taxon>
        <taxon>Pirellulaceae</taxon>
        <taxon>Rhodopirellula</taxon>
    </lineage>
</organism>
<gene>
    <name evidence="2" type="ORF">LOC71_13130</name>
</gene>
<dbReference type="InterPro" id="IPR051044">
    <property type="entry name" value="MAG_DAG_Lipase"/>
</dbReference>
<proteinExistence type="predicted"/>
<evidence type="ECO:0000313" key="2">
    <source>
        <dbReference type="EMBL" id="MCC9643221.1"/>
    </source>
</evidence>
<accession>A0ABS8NI65</accession>